<reference evidence="2" key="1">
    <citation type="submission" date="2022-11" db="UniProtKB">
        <authorList>
            <consortium name="WormBaseParasite"/>
        </authorList>
    </citation>
    <scope>IDENTIFICATION</scope>
</reference>
<proteinExistence type="predicted"/>
<sequence>MDHLLSDVQDQYYNAENDRDRHQILAQVVHSIPLRTVQDYIPNLTRYSYSKARKETIRRKTKFKAFSKNRRKVRYRKSDVLLFVEFVTSPLVSVNLPFGETKAKMSSGLKINIPNTVRKYRDHEIILMFRQWLKEINQEDVKISYSTMKRILKTCVASRKVALSCVDYYLA</sequence>
<dbReference type="Proteomes" id="UP000887579">
    <property type="component" value="Unplaced"/>
</dbReference>
<name>A0AC34G7M9_9BILA</name>
<organism evidence="1 2">
    <name type="scientific">Panagrolaimus sp. ES5</name>
    <dbReference type="NCBI Taxonomy" id="591445"/>
    <lineage>
        <taxon>Eukaryota</taxon>
        <taxon>Metazoa</taxon>
        <taxon>Ecdysozoa</taxon>
        <taxon>Nematoda</taxon>
        <taxon>Chromadorea</taxon>
        <taxon>Rhabditida</taxon>
        <taxon>Tylenchina</taxon>
        <taxon>Panagrolaimomorpha</taxon>
        <taxon>Panagrolaimoidea</taxon>
        <taxon>Panagrolaimidae</taxon>
        <taxon>Panagrolaimus</taxon>
    </lineage>
</organism>
<evidence type="ECO:0000313" key="1">
    <source>
        <dbReference type="Proteomes" id="UP000887579"/>
    </source>
</evidence>
<dbReference type="WBParaSite" id="ES5_v2.g25766.t1">
    <property type="protein sequence ID" value="ES5_v2.g25766.t1"/>
    <property type="gene ID" value="ES5_v2.g25766"/>
</dbReference>
<evidence type="ECO:0000313" key="2">
    <source>
        <dbReference type="WBParaSite" id="ES5_v2.g25766.t1"/>
    </source>
</evidence>
<protein>
    <submittedName>
        <fullName evidence="2">Transposase</fullName>
    </submittedName>
</protein>
<accession>A0AC34G7M9</accession>